<dbReference type="KEGG" id="mfa:Mfla_2516"/>
<sequence>MMVPHLTTALTGPLLTLEKRLLDNMPRIEHWFRSQWQEYGAPFYASVDLRNAGFKLAPVDTNLFPGGFNNLNPDFLPLCIQAAMVAVEKICPDARRLLLIPENHTRNTFYLRNVHALTHILRQAGLEVRIGSIAPEITAPTFLETHDGHSILLEPVRRKANRLELDNFDSCAILLNNDLSGGIPDILQGLEQSLIPPLHAGWATRRKSNHFTAYDRVVEEFAPLIDIDPWLLNPYFDTCGGLDFHARLGEEQLAEKVDSLLAKIRRKYAEYGVKQEPFVIVKADAGTYGMGIMTVKSADDVRDLNRKQRNKMSVVKEGLKVSEVILQEGVYTFEHLKDAVAEPVIYMMDHFVVGGFYRVHTSRGADENLNAPGMHFEPLTFETPCSTPDCAGAPDAAPNRFYAYGVVARLALLAATIELQETDPDLLDERT</sequence>
<dbReference type="AlphaFoldDB" id="Q1GYA6"/>
<dbReference type="HOGENOM" id="CLU_635836_0_0_4"/>
<dbReference type="STRING" id="265072.Mfla_2516"/>
<proteinExistence type="evidence at protein level"/>
<dbReference type="InterPro" id="IPR042520">
    <property type="entry name" value="GshA_N"/>
</dbReference>
<name>Q1GYA6_METFK</name>
<dbReference type="PDB" id="3K1T">
    <property type="method" value="X-ray"/>
    <property type="resolution" value="1.90 A"/>
    <property type="chains" value="A=1-431"/>
</dbReference>
<dbReference type="Pfam" id="PF08886">
    <property type="entry name" value="GshA"/>
    <property type="match status" value="1"/>
</dbReference>
<organism evidence="1 2">
    <name type="scientific">Methylobacillus flagellatus (strain ATCC 51484 / DSM 6875 / VKM B-1610 / KT)</name>
    <dbReference type="NCBI Taxonomy" id="265072"/>
    <lineage>
        <taxon>Bacteria</taxon>
        <taxon>Pseudomonadati</taxon>
        <taxon>Pseudomonadota</taxon>
        <taxon>Betaproteobacteria</taxon>
        <taxon>Nitrosomonadales</taxon>
        <taxon>Methylophilaceae</taxon>
        <taxon>Methylobacillus</taxon>
    </lineage>
</organism>
<dbReference type="EMBL" id="CP000284">
    <property type="protein sequence ID" value="ABE50781.1"/>
    <property type="molecule type" value="Genomic_DNA"/>
</dbReference>
<dbReference type="eggNOG" id="COG0342">
    <property type="taxonomic scope" value="Bacteria"/>
</dbReference>
<evidence type="ECO:0000313" key="2">
    <source>
        <dbReference type="Proteomes" id="UP000002440"/>
    </source>
</evidence>
<dbReference type="InterPro" id="IPR011718">
    <property type="entry name" value="GshA"/>
</dbReference>
<keyword evidence="2" id="KW-1185">Reference proteome</keyword>
<reference evidence="3" key="2">
    <citation type="submission" date="2009-09" db="PDB data bank">
        <title>Crystal structure of Putative gamma-glutamylcysteine synthetase (YP_546622.1) from METHYLOBACILLUS FLAGELLATUS KT at 1.90 A resolution.</title>
        <authorList>
            <consortium name="Joint Center for Structural Genomics (JCSG)"/>
        </authorList>
    </citation>
    <scope>X-RAY CRYSTALLOGRAPHY (1.90 ANGSTROMS)</scope>
</reference>
<protein>
    <submittedName>
        <fullName evidence="1">Glutamate--cysteine ligase GshA</fullName>
    </submittedName>
</protein>
<keyword evidence="3" id="KW-0002">3D-structure</keyword>
<gene>
    <name evidence="1" type="ordered locus">Mfla_2516</name>
</gene>
<dbReference type="Proteomes" id="UP000002440">
    <property type="component" value="Chromosome"/>
</dbReference>
<dbReference type="SUPFAM" id="SSF56059">
    <property type="entry name" value="Glutathione synthetase ATP-binding domain-like"/>
    <property type="match status" value="1"/>
</dbReference>
<dbReference type="NCBIfam" id="TIGR02049">
    <property type="entry name" value="gshA_ferroox"/>
    <property type="match status" value="1"/>
</dbReference>
<dbReference type="EvolutionaryTrace" id="Q1GYA6"/>
<accession>Q1GYA6</accession>
<reference evidence="1 2" key="1">
    <citation type="submission" date="2006-03" db="EMBL/GenBank/DDBJ databases">
        <title>Complete sequence of Methylobacillus flagellatus KT.</title>
        <authorList>
            <consortium name="US DOE Joint Genome Institute"/>
            <person name="Copeland A."/>
            <person name="Lucas S."/>
            <person name="Lapidus A."/>
            <person name="Barry K."/>
            <person name="Detter J.C."/>
            <person name="Glavina del Rio T."/>
            <person name="Hammon N."/>
            <person name="Israni S."/>
            <person name="Dalin E."/>
            <person name="Tice H."/>
            <person name="Pitluck S."/>
            <person name="Brettin T."/>
            <person name="Bruce D."/>
            <person name="Han C."/>
            <person name="Tapia R."/>
            <person name="Saunders E."/>
            <person name="Gilna P."/>
            <person name="Schmutz J."/>
            <person name="Larimer F."/>
            <person name="Land M."/>
            <person name="Kyrpides N."/>
            <person name="Anderson I."/>
            <person name="Richardson P."/>
        </authorList>
    </citation>
    <scope>NUCLEOTIDE SEQUENCE [LARGE SCALE GENOMIC DNA]</scope>
    <source>
        <strain evidence="2">KT / ATCC 51484 / DSM 6875</strain>
    </source>
</reference>
<dbReference type="Gene3D" id="3.40.50.11280">
    <property type="entry name" value="Glutamate-cysteine ligase, N-terminal domain"/>
    <property type="match status" value="1"/>
</dbReference>
<evidence type="ECO:0000313" key="1">
    <source>
        <dbReference type="EMBL" id="ABE50781.1"/>
    </source>
</evidence>
<dbReference type="SMR" id="Q1GYA6"/>
<keyword evidence="1" id="KW-0436">Ligase</keyword>
<dbReference type="DNASU" id="4001612"/>
<evidence type="ECO:0007829" key="3">
    <source>
        <dbReference type="PDB" id="3K1T"/>
    </source>
</evidence>
<dbReference type="GO" id="GO:0016874">
    <property type="term" value="F:ligase activity"/>
    <property type="evidence" value="ECO:0007669"/>
    <property type="project" value="UniProtKB-KW"/>
</dbReference>
<dbReference type="PDBsum" id="3K1T"/>